<dbReference type="PATRIC" id="fig|857265.3.peg.4423"/>
<evidence type="ECO:0000313" key="3">
    <source>
        <dbReference type="Proteomes" id="UP000037939"/>
    </source>
</evidence>
<sequence length="216" mass="23375">MKRALYVAAAAAALGSTGVQAAENAVYGGFGTTGFVLGYSRAFSDQFGGRIEADAFHYSRSFDTDNANYDGKLDFKAAGAFADYYPWRNNWRLSAGLFAGDNNAEGHGTPKNTTYTSNGVSYTLDGQRLDFKAELPSVRPYLGFGYGSPHRPNGGLGFFADVGVTYGRPDVTLTSTVPLPTPDAQARLDDERKELQDKADKLTWFPVVRLGLSYGF</sequence>
<dbReference type="EMBL" id="LAQT01000038">
    <property type="protein sequence ID" value="KPC49157.1"/>
    <property type="molecule type" value="Genomic_DNA"/>
</dbReference>
<dbReference type="Proteomes" id="UP000037939">
    <property type="component" value="Unassembled WGS sequence"/>
</dbReference>
<evidence type="ECO:0008006" key="4">
    <source>
        <dbReference type="Google" id="ProtNLM"/>
    </source>
</evidence>
<accession>A0A0N0XH43</accession>
<organism evidence="2 3">
    <name type="scientific">Amantichitinum ursilacus</name>
    <dbReference type="NCBI Taxonomy" id="857265"/>
    <lineage>
        <taxon>Bacteria</taxon>
        <taxon>Pseudomonadati</taxon>
        <taxon>Pseudomonadota</taxon>
        <taxon>Betaproteobacteria</taxon>
        <taxon>Neisseriales</taxon>
        <taxon>Chitinibacteraceae</taxon>
        <taxon>Amantichitinum</taxon>
    </lineage>
</organism>
<keyword evidence="3" id="KW-1185">Reference proteome</keyword>
<evidence type="ECO:0000313" key="2">
    <source>
        <dbReference type="EMBL" id="KPC49157.1"/>
    </source>
</evidence>
<proteinExistence type="predicted"/>
<keyword evidence="1" id="KW-0732">Signal</keyword>
<feature type="chain" id="PRO_5005862944" description="Outer membrane protein beta-barrel domain-containing protein" evidence="1">
    <location>
        <begin position="22"/>
        <end position="216"/>
    </location>
</feature>
<dbReference type="OrthoDB" id="517121at2"/>
<dbReference type="RefSeq" id="WP_053939885.1">
    <property type="nucleotide sequence ID" value="NZ_LAQT01000038.1"/>
</dbReference>
<comment type="caution">
    <text evidence="2">The sequence shown here is derived from an EMBL/GenBank/DDBJ whole genome shotgun (WGS) entry which is preliminary data.</text>
</comment>
<reference evidence="2 3" key="1">
    <citation type="submission" date="2015-07" db="EMBL/GenBank/DDBJ databases">
        <title>Draft genome sequence of the Amantichitinum ursilacus IGB-41, a new chitin-degrading bacterium.</title>
        <authorList>
            <person name="Kirstahler P."/>
            <person name="Guenther M."/>
            <person name="Grumaz C."/>
            <person name="Rupp S."/>
            <person name="Zibek S."/>
            <person name="Sohn K."/>
        </authorList>
    </citation>
    <scope>NUCLEOTIDE SEQUENCE [LARGE SCALE GENOMIC DNA]</scope>
    <source>
        <strain evidence="2 3">IGB-41</strain>
    </source>
</reference>
<dbReference type="AlphaFoldDB" id="A0A0N0XH43"/>
<dbReference type="Gene3D" id="2.40.160.170">
    <property type="match status" value="1"/>
</dbReference>
<name>A0A0N0XH43_9NEIS</name>
<gene>
    <name evidence="2" type="ORF">WG78_21595</name>
</gene>
<evidence type="ECO:0000256" key="1">
    <source>
        <dbReference type="SAM" id="SignalP"/>
    </source>
</evidence>
<dbReference type="STRING" id="857265.WG78_21595"/>
<protein>
    <recommendedName>
        <fullName evidence="4">Outer membrane protein beta-barrel domain-containing protein</fullName>
    </recommendedName>
</protein>
<feature type="signal peptide" evidence="1">
    <location>
        <begin position="1"/>
        <end position="21"/>
    </location>
</feature>